<dbReference type="EMBL" id="UINC01045376">
    <property type="protein sequence ID" value="SVB52069.1"/>
    <property type="molecule type" value="Genomic_DNA"/>
</dbReference>
<sequence>MTEGPDHEPAINQISGPEAVSEYLLRPAWDIEEYRRA</sequence>
<gene>
    <name evidence="1" type="ORF">METZ01_LOCUS204923</name>
</gene>
<reference evidence="1" key="1">
    <citation type="submission" date="2018-05" db="EMBL/GenBank/DDBJ databases">
        <authorList>
            <person name="Lanie J.A."/>
            <person name="Ng W.-L."/>
            <person name="Kazmierczak K.M."/>
            <person name="Andrzejewski T.M."/>
            <person name="Davidsen T.M."/>
            <person name="Wayne K.J."/>
            <person name="Tettelin H."/>
            <person name="Glass J.I."/>
            <person name="Rusch D."/>
            <person name="Podicherti R."/>
            <person name="Tsui H.-C.T."/>
            <person name="Winkler M.E."/>
        </authorList>
    </citation>
    <scope>NUCLEOTIDE SEQUENCE</scope>
</reference>
<accession>A0A382ENX5</accession>
<protein>
    <submittedName>
        <fullName evidence="1">Uncharacterized protein</fullName>
    </submittedName>
</protein>
<evidence type="ECO:0000313" key="1">
    <source>
        <dbReference type="EMBL" id="SVB52069.1"/>
    </source>
</evidence>
<proteinExistence type="predicted"/>
<dbReference type="AlphaFoldDB" id="A0A382ENX5"/>
<organism evidence="1">
    <name type="scientific">marine metagenome</name>
    <dbReference type="NCBI Taxonomy" id="408172"/>
    <lineage>
        <taxon>unclassified sequences</taxon>
        <taxon>metagenomes</taxon>
        <taxon>ecological metagenomes</taxon>
    </lineage>
</organism>
<name>A0A382ENX5_9ZZZZ</name>